<evidence type="ECO:0000313" key="2">
    <source>
        <dbReference type="Proteomes" id="UP001319921"/>
    </source>
</evidence>
<evidence type="ECO:0000313" key="1">
    <source>
        <dbReference type="EMBL" id="BDB97343.1"/>
    </source>
</evidence>
<dbReference type="KEGG" id="scas:SACC_03600"/>
<dbReference type="RefSeq" id="WP_229571350.1">
    <property type="nucleotide sequence ID" value="NZ_AP025226.1"/>
</dbReference>
<protein>
    <submittedName>
        <fullName evidence="1">Uncharacterized protein</fullName>
    </submittedName>
</protein>
<organism evidence="1 2">
    <name type="scientific">Saccharolobus caldissimus</name>
    <dbReference type="NCBI Taxonomy" id="1702097"/>
    <lineage>
        <taxon>Archaea</taxon>
        <taxon>Thermoproteota</taxon>
        <taxon>Thermoprotei</taxon>
        <taxon>Sulfolobales</taxon>
        <taxon>Sulfolobaceae</taxon>
        <taxon>Saccharolobus</taxon>
    </lineage>
</organism>
<dbReference type="GeneID" id="68865088"/>
<reference evidence="1 2" key="1">
    <citation type="journal article" date="2022" name="Microbiol. Resour. Announc.">
        <title>Complete Genome Sequence of the Hyperthermophilic and Acidophilic Archaeon Saccharolobus caldissimus Strain HS-3T.</title>
        <authorList>
            <person name="Sakai H.D."/>
            <person name="Kurosawa N."/>
        </authorList>
    </citation>
    <scope>NUCLEOTIDE SEQUENCE [LARGE SCALE GENOMIC DNA]</scope>
    <source>
        <strain evidence="1 2">JCM32116</strain>
    </source>
</reference>
<keyword evidence="2" id="KW-1185">Reference proteome</keyword>
<gene>
    <name evidence="1" type="ORF">SACC_03600</name>
</gene>
<name>A0AAQ4CNG2_9CREN</name>
<sequence>MYELSEIGEDLHEEYGVVPTTDLNYIYIENLEERINNPLVKIGRSNLEYFIIYDEIVNLYLKFLNEIMLNYARKTINSEIEYMNIILRDGSYIILEGDERKVTVPFPKGISTVHTHPGVCLFSYKDLETADSLLSIGYIAVAVMNTDCVSFLYRRGVYTFEDKQTLKELANRIKKSKNINDIISIYNSLTFPEYMRFVIYQL</sequence>
<proteinExistence type="predicted"/>
<dbReference type="EMBL" id="AP025226">
    <property type="protein sequence ID" value="BDB97343.1"/>
    <property type="molecule type" value="Genomic_DNA"/>
</dbReference>
<dbReference type="Proteomes" id="UP001319921">
    <property type="component" value="Chromosome"/>
</dbReference>
<dbReference type="AlphaFoldDB" id="A0AAQ4CNG2"/>
<accession>A0AAQ4CNG2</accession>